<comment type="function">
    <text evidence="8">Part of the ACDS complex that catalyzes the reversible cleavage of acetyl-CoA, allowing autotrophic growth from CO(2). The alpha-epsilon subcomponent functions as a carbon monoxide dehydrogenase.</text>
</comment>
<feature type="binding site" evidence="8">
    <location>
        <position position="434"/>
    </location>
    <ligand>
        <name>[4Fe-4S] cluster</name>
        <dbReference type="ChEBI" id="CHEBI:49883"/>
        <label>4</label>
    </ligand>
</feature>
<dbReference type="Pfam" id="PF03063">
    <property type="entry name" value="Prismane"/>
    <property type="match status" value="1"/>
</dbReference>
<evidence type="ECO:0000313" key="11">
    <source>
        <dbReference type="Proteomes" id="UP000619545"/>
    </source>
</evidence>
<keyword evidence="4" id="KW-0677">Repeat</keyword>
<dbReference type="GO" id="GO:0043885">
    <property type="term" value="F:anaerobic carbon-monoxide dehydrogenase activity"/>
    <property type="evidence" value="ECO:0007669"/>
    <property type="project" value="UniProtKB-UniRule"/>
</dbReference>
<dbReference type="Gene3D" id="3.40.50.2030">
    <property type="match status" value="2"/>
</dbReference>
<dbReference type="Gene3D" id="1.20.1270.30">
    <property type="match status" value="1"/>
</dbReference>
<evidence type="ECO:0000256" key="1">
    <source>
        <dbReference type="ARBA" id="ARBA00022485"/>
    </source>
</evidence>
<dbReference type="EC" id="1.2.7.4" evidence="8"/>
<keyword evidence="1 8" id="KW-0004">4Fe-4S</keyword>
<keyword evidence="7 8" id="KW-0411">Iron-sulfur</keyword>
<dbReference type="GO" id="GO:0006084">
    <property type="term" value="P:acetyl-CoA metabolic process"/>
    <property type="evidence" value="ECO:0007669"/>
    <property type="project" value="InterPro"/>
</dbReference>
<protein>
    <recommendedName>
        <fullName evidence="8">Acetyl-CoA decarbonylase/synthase complex subunit alpha</fullName>
        <shortName evidence="8">ACDS complex subunit alpha</shortName>
        <ecNumber evidence="8">1.2.7.4</ecNumber>
    </recommendedName>
    <alternativeName>
        <fullName evidence="8">ACDS complex carbon monoxide dehydrogenase subunit alpha</fullName>
        <shortName evidence="8">ACDS CODH subunit alpha</shortName>
    </alternativeName>
</protein>
<dbReference type="SUPFAM" id="SSF56821">
    <property type="entry name" value="Prismane protein-like"/>
    <property type="match status" value="1"/>
</dbReference>
<dbReference type="SMR" id="A0A832WRA3"/>
<feature type="binding site" evidence="8">
    <location>
        <position position="396"/>
    </location>
    <ligand>
        <name>[4Fe-4S] cluster</name>
        <dbReference type="ChEBI" id="CHEBI:49883"/>
        <label>3</label>
    </ligand>
</feature>
<organism evidence="10 11">
    <name type="scientific">Methanopyrus kandleri</name>
    <dbReference type="NCBI Taxonomy" id="2320"/>
    <lineage>
        <taxon>Archaea</taxon>
        <taxon>Methanobacteriati</taxon>
        <taxon>Methanobacteriota</taxon>
        <taxon>Methanomada group</taxon>
        <taxon>Methanopyri</taxon>
        <taxon>Methanopyrales</taxon>
        <taxon>Methanopyraceae</taxon>
        <taxon>Methanopyrus</taxon>
    </lineage>
</organism>
<comment type="caution">
    <text evidence="10">The sequence shown here is derived from an EMBL/GenBank/DDBJ whole genome shotgun (WGS) entry which is preliminary data.</text>
</comment>
<evidence type="ECO:0000256" key="2">
    <source>
        <dbReference type="ARBA" id="ARBA00022596"/>
    </source>
</evidence>
<feature type="binding site" evidence="8">
    <location>
        <position position="393"/>
    </location>
    <ligand>
        <name>[4Fe-4S] cluster</name>
        <dbReference type="ChEBI" id="CHEBI:49883"/>
        <label>3</label>
    </ligand>
</feature>
<dbReference type="InterPro" id="IPR011254">
    <property type="entry name" value="Prismane-like_sf"/>
</dbReference>
<dbReference type="OMA" id="LCIGHNV"/>
<name>A0A832WRA3_9EURY</name>
<dbReference type="RefSeq" id="WP_011019086.1">
    <property type="nucleotide sequence ID" value="NZ_DUJS01000002.1"/>
</dbReference>
<dbReference type="InterPro" id="IPR016099">
    <property type="entry name" value="Prismane-like_a/b-sand"/>
</dbReference>
<dbReference type="Proteomes" id="UP000619545">
    <property type="component" value="Unassembled WGS sequence"/>
</dbReference>
<comment type="catalytic activity">
    <reaction evidence="8">
        <text>CO + 2 oxidized [2Fe-2S]-[ferredoxin] + H2O = 2 reduced [2Fe-2S]-[ferredoxin] + CO2 + 2 H(+)</text>
        <dbReference type="Rhea" id="RHEA:21040"/>
        <dbReference type="Rhea" id="RHEA-COMP:10000"/>
        <dbReference type="Rhea" id="RHEA-COMP:10001"/>
        <dbReference type="ChEBI" id="CHEBI:15377"/>
        <dbReference type="ChEBI" id="CHEBI:15378"/>
        <dbReference type="ChEBI" id="CHEBI:16526"/>
        <dbReference type="ChEBI" id="CHEBI:17245"/>
        <dbReference type="ChEBI" id="CHEBI:33737"/>
        <dbReference type="ChEBI" id="CHEBI:33738"/>
        <dbReference type="EC" id="1.2.7.4"/>
    </reaction>
</comment>
<comment type="subunit">
    <text evidence="8">Heterotetramer of two alpha and two epsilon subunits. The ACDS complex is made up of alpha, epsilon, beta, gamma and delta subunits with a probable stoichiometry of (alpha(2)epsilon(2))(4)-beta(8)-(gamma(1)delta(1))(8).</text>
</comment>
<feature type="binding site" evidence="8">
    <location>
        <position position="77"/>
    </location>
    <ligand>
        <name>[4Fe-4S] cluster</name>
        <dbReference type="ChEBI" id="CHEBI:49883"/>
        <label>2</label>
    </ligand>
</feature>
<feature type="binding site" evidence="8">
    <location>
        <position position="259"/>
    </location>
    <ligand>
        <name>[Ni-4Fe-4S] cluster</name>
        <dbReference type="ChEBI" id="CHEBI:47739"/>
    </ligand>
</feature>
<feature type="binding site" evidence="8">
    <location>
        <position position="56"/>
    </location>
    <ligand>
        <name>[4Fe-4S] cluster</name>
        <dbReference type="ChEBI" id="CHEBI:49883"/>
        <label>1</label>
        <note>ligand shared between dimeric partners</note>
    </ligand>
</feature>
<evidence type="ECO:0000256" key="4">
    <source>
        <dbReference type="ARBA" id="ARBA00022737"/>
    </source>
</evidence>
<dbReference type="HAMAP" id="MF_01137">
    <property type="entry name" value="CdhA"/>
    <property type="match status" value="1"/>
</dbReference>
<dbReference type="NCBIfam" id="TIGR00314">
    <property type="entry name" value="cdhA"/>
    <property type="match status" value="1"/>
</dbReference>
<comment type="cofactor">
    <cofactor evidence="8">
        <name>[Ni-4Fe-4S] cluster</name>
        <dbReference type="ChEBI" id="CHEBI:47739"/>
    </cofactor>
    <text evidence="8">Binds 2 [Ni-4Fe-4S] clusters per heterotetramer.</text>
</comment>
<dbReference type="GO" id="GO:0005506">
    <property type="term" value="F:iron ion binding"/>
    <property type="evidence" value="ECO:0007669"/>
    <property type="project" value="UniProtKB-UniRule"/>
</dbReference>
<dbReference type="GO" id="GO:0051539">
    <property type="term" value="F:4 iron, 4 sulfur cluster binding"/>
    <property type="evidence" value="ECO:0007669"/>
    <property type="project" value="UniProtKB-KW"/>
</dbReference>
<feature type="domain" description="4Fe-4S ferredoxin-type" evidence="9">
    <location>
        <begin position="381"/>
        <end position="410"/>
    </location>
</feature>
<keyword evidence="5 8" id="KW-0560">Oxidoreductase</keyword>
<evidence type="ECO:0000256" key="6">
    <source>
        <dbReference type="ARBA" id="ARBA00023004"/>
    </source>
</evidence>
<feature type="binding site" evidence="8">
    <location>
        <position position="438"/>
    </location>
    <ligand>
        <name>[4Fe-4S] cluster</name>
        <dbReference type="ChEBI" id="CHEBI:49883"/>
        <label>3</label>
    </ligand>
</feature>
<evidence type="ECO:0000259" key="9">
    <source>
        <dbReference type="PROSITE" id="PS51379"/>
    </source>
</evidence>
<feature type="binding site" evidence="8">
    <location>
        <position position="431"/>
    </location>
    <ligand>
        <name>[4Fe-4S] cluster</name>
        <dbReference type="ChEBI" id="CHEBI:49883"/>
        <label>4</label>
    </ligand>
</feature>
<dbReference type="SUPFAM" id="SSF46548">
    <property type="entry name" value="alpha-helical ferredoxin"/>
    <property type="match status" value="1"/>
</dbReference>
<dbReference type="EMBL" id="DUJS01000002">
    <property type="protein sequence ID" value="HII70056.1"/>
    <property type="molecule type" value="Genomic_DNA"/>
</dbReference>
<dbReference type="AlphaFoldDB" id="A0A832WRA3"/>
<feature type="binding site" evidence="8">
    <location>
        <position position="496"/>
    </location>
    <ligand>
        <name>[Ni-4Fe-4S] cluster</name>
        <dbReference type="ChEBI" id="CHEBI:47739"/>
    </ligand>
</feature>
<evidence type="ECO:0000256" key="3">
    <source>
        <dbReference type="ARBA" id="ARBA00022723"/>
    </source>
</evidence>
<sequence length="760" mass="84637">MSPFELEFEGLKVQIGSIEGFEPRGEGPLPCPTVSDLADWDRKLFARYRVIAFPICDMCCMCTYGRCNLAEGRRGACGIDIRSNTARFTALKTCIGAACHAAHARHLVEYILEKLGDVEIDLGSEVDVMTPIFETLVGFKPKTVSDLEKGLEYIERELTKVLSSVHVGQEMDPHDYESKALHAGMIDNLALEIADVAQIAAFDMPKGEAPLVEFGPFAADDSKPCILLVGHNVAPGTEVLDYLEERGLDEEVEVLGICCTAWDVSRVDDRSKVIGPLSRQLHYVRMGIADVVVLDEQCIRADIVEEANEVGSRVIATRDLVMAGLPDVTDEPTEKIIEKMVSGEWMGVFIEDLEKAAEVAVEVAIRVHERRKKEIPQPDPKKLQKEAKRCLGCGDCERVCPNDLPIVEAMERAANGDFEGLADLFDRCVGCARCESECPTKLRVMNMIEDAWRLRTKEEKYKVRTGRGPIKDVEIRQVGGPIVMGDIPGVVAFVACPNYPDDVKQVGKMVEELLERNYIVLTSGCTAMALGMYTDEDGKTLYEKYEDRFDAGCLVNTGSCVSNAHILGACIKIAAIFAKKPLKGNFKEIADYILNRIGACGVLWGTMSQKALAISTGFTRWGIPIVYGPAGLKYQTLYIGDLDGDWTVYDARTGKECKEYCPIHLKYAAEDWREALVQAVKLCIRPNDTPQGRQTKLQNYIELYKEFYNELPPDLPLYVRDKNDVPITLRDEVMEYLEEVGWKPRKGITEPTLLEENVRG</sequence>
<dbReference type="Gene3D" id="3.30.70.20">
    <property type="match status" value="1"/>
</dbReference>
<evidence type="ECO:0000256" key="7">
    <source>
        <dbReference type="ARBA" id="ARBA00023014"/>
    </source>
</evidence>
<feature type="binding site" evidence="8">
    <location>
        <position position="525"/>
    </location>
    <ligand>
        <name>[Ni-4Fe-4S] cluster</name>
        <dbReference type="ChEBI" id="CHEBI:47739"/>
    </ligand>
</feature>
<comment type="similarity">
    <text evidence="8">Belongs to the Ni-containing carbon monoxide dehydrogenase family.</text>
</comment>
<comment type="cofactor">
    <cofactor evidence="8">
        <name>[4Fe-4S] cluster</name>
        <dbReference type="ChEBI" id="CHEBI:49883"/>
    </cofactor>
    <text evidence="8">Binds 7 [4Fe-4S] clusters per heterotetramer.</text>
</comment>
<reference evidence="10" key="1">
    <citation type="journal article" date="2020" name="bioRxiv">
        <title>A rank-normalized archaeal taxonomy based on genome phylogeny resolves widespread incomplete and uneven classifications.</title>
        <authorList>
            <person name="Rinke C."/>
            <person name="Chuvochina M."/>
            <person name="Mussig A.J."/>
            <person name="Chaumeil P.-A."/>
            <person name="Waite D.W."/>
            <person name="Whitman W.B."/>
            <person name="Parks D.H."/>
            <person name="Hugenholtz P."/>
        </authorList>
    </citation>
    <scope>NUCLEOTIDE SEQUENCE</scope>
    <source>
        <strain evidence="10">UBA8853</strain>
    </source>
</reference>
<feature type="binding site" evidence="8">
    <location>
        <position position="231"/>
    </location>
    <ligand>
        <name>[Ni-4Fe-4S] cluster</name>
        <dbReference type="ChEBI" id="CHEBI:47739"/>
    </ligand>
</feature>
<dbReference type="GO" id="GO:0006091">
    <property type="term" value="P:generation of precursor metabolites and energy"/>
    <property type="evidence" value="ECO:0007669"/>
    <property type="project" value="InterPro"/>
</dbReference>
<dbReference type="InterPro" id="IPR004460">
    <property type="entry name" value="CdhA"/>
</dbReference>
<gene>
    <name evidence="8 10" type="primary">cdhA</name>
    <name evidence="10" type="ORF">HA336_02330</name>
</gene>
<feature type="binding site" evidence="8">
    <location>
        <position position="428"/>
    </location>
    <ligand>
        <name>[4Fe-4S] cluster</name>
        <dbReference type="ChEBI" id="CHEBI:49883"/>
        <label>4</label>
    </ligand>
</feature>
<feature type="binding site" evidence="8">
    <location>
        <position position="60"/>
    </location>
    <ligand>
        <name>[4Fe-4S] cluster</name>
        <dbReference type="ChEBI" id="CHEBI:49883"/>
        <label>1</label>
        <note>ligand shared between dimeric partners</note>
    </ligand>
</feature>
<feature type="binding site" evidence="8">
    <location>
        <position position="62"/>
    </location>
    <ligand>
        <name>[4Fe-4S] cluster</name>
        <dbReference type="ChEBI" id="CHEBI:49883"/>
        <label>2</label>
    </ligand>
</feature>
<feature type="domain" description="4Fe-4S ferredoxin-type" evidence="9">
    <location>
        <begin position="418"/>
        <end position="450"/>
    </location>
</feature>
<feature type="binding site" evidence="8">
    <location>
        <position position="400"/>
    </location>
    <ligand>
        <name>[4Fe-4S] cluster</name>
        <dbReference type="ChEBI" id="CHEBI:49883"/>
        <label>4</label>
    </ligand>
</feature>
<dbReference type="GO" id="GO:0050418">
    <property type="term" value="F:hydroxylamine reductase activity"/>
    <property type="evidence" value="ECO:0007669"/>
    <property type="project" value="TreeGrafter"/>
</dbReference>
<dbReference type="PROSITE" id="PS00198">
    <property type="entry name" value="4FE4S_FER_1"/>
    <property type="match status" value="2"/>
</dbReference>
<dbReference type="GO" id="GO:0016151">
    <property type="term" value="F:nickel cation binding"/>
    <property type="evidence" value="ECO:0007669"/>
    <property type="project" value="UniProtKB-UniRule"/>
</dbReference>
<keyword evidence="2 8" id="KW-0533">Nickel</keyword>
<keyword evidence="3 8" id="KW-0479">Metal-binding</keyword>
<dbReference type="GO" id="GO:0004601">
    <property type="term" value="F:peroxidase activity"/>
    <property type="evidence" value="ECO:0007669"/>
    <property type="project" value="TreeGrafter"/>
</dbReference>
<feature type="binding site" evidence="8">
    <location>
        <position position="390"/>
    </location>
    <ligand>
        <name>[4Fe-4S] cluster</name>
        <dbReference type="ChEBI" id="CHEBI:49883"/>
        <label>3</label>
    </ligand>
</feature>
<feature type="binding site" evidence="8">
    <location>
        <position position="67"/>
    </location>
    <ligand>
        <name>[4Fe-4S] cluster</name>
        <dbReference type="ChEBI" id="CHEBI:49883"/>
        <label>2</label>
    </ligand>
</feature>
<evidence type="ECO:0000256" key="8">
    <source>
        <dbReference type="HAMAP-Rule" id="MF_01137"/>
    </source>
</evidence>
<dbReference type="GeneID" id="1476818"/>
<evidence type="ECO:0000313" key="10">
    <source>
        <dbReference type="EMBL" id="HII70056.1"/>
    </source>
</evidence>
<accession>A0A832WRA3</accession>
<dbReference type="InterPro" id="IPR017896">
    <property type="entry name" value="4Fe4S_Fe-S-bd"/>
</dbReference>
<feature type="binding site" evidence="8">
    <location>
        <position position="560"/>
    </location>
    <ligand>
        <name>[Ni-4Fe-4S] cluster</name>
        <dbReference type="ChEBI" id="CHEBI:47739"/>
    </ligand>
</feature>
<proteinExistence type="inferred from homology"/>
<dbReference type="PANTHER" id="PTHR30109:SF6">
    <property type="entry name" value="ACETYL-COA DECARBONYLASE_SYNTHASE COMPLEX SUBUNIT ALPHA"/>
    <property type="match status" value="1"/>
</dbReference>
<dbReference type="GO" id="GO:0042542">
    <property type="term" value="P:response to hydrogen peroxide"/>
    <property type="evidence" value="ECO:0007669"/>
    <property type="project" value="TreeGrafter"/>
</dbReference>
<feature type="binding site" evidence="8">
    <location>
        <position position="100"/>
    </location>
    <ligand>
        <name>CO</name>
        <dbReference type="ChEBI" id="CHEBI:17245"/>
    </ligand>
</feature>
<dbReference type="InterPro" id="IPR017900">
    <property type="entry name" value="4Fe4S_Fe_S_CS"/>
</dbReference>
<keyword evidence="6 8" id="KW-0408">Iron</keyword>
<dbReference type="PANTHER" id="PTHR30109">
    <property type="entry name" value="HYDROXYLAMINE REDUCTASE"/>
    <property type="match status" value="1"/>
</dbReference>
<feature type="binding site" evidence="8">
    <location>
        <position position="59"/>
    </location>
    <ligand>
        <name>[4Fe-4S] cluster</name>
        <dbReference type="ChEBI" id="CHEBI:49883"/>
        <label>2</label>
    </ligand>
</feature>
<evidence type="ECO:0000256" key="5">
    <source>
        <dbReference type="ARBA" id="ARBA00023002"/>
    </source>
</evidence>
<dbReference type="CDD" id="cd01916">
    <property type="entry name" value="ACS_1"/>
    <property type="match status" value="1"/>
</dbReference>
<dbReference type="InterPro" id="IPR004137">
    <property type="entry name" value="HCP/CODH"/>
</dbReference>
<comment type="domain">
    <text evidence="8">Cluster B is an all-cysteinyl-liganded 4Fe-4S cluster; cluster C is a mixed Ni-Fe-S cluster which is the active site of CO oxidation. Cluster D is also an all-cysteinyl-liganded 4Fe-4S cluster that bridges the two subunits of the CODH dimer. Contains two additional 4Fe-4S clusters, dubbed E and F, that probably transport electrons from ferredoxin to the B cluster.</text>
</comment>
<feature type="binding site" evidence="8">
    <location>
        <position position="298"/>
    </location>
    <ligand>
        <name>[Ni-4Fe-4S] cluster</name>
        <dbReference type="ChEBI" id="CHEBI:47739"/>
    </ligand>
</feature>
<dbReference type="InterPro" id="IPR016101">
    <property type="entry name" value="CO_DH_a-bundle"/>
</dbReference>
<dbReference type="PROSITE" id="PS51379">
    <property type="entry name" value="4FE4S_FER_2"/>
    <property type="match status" value="2"/>
</dbReference>